<organism evidence="1 2">
    <name type="scientific">Ignelater luminosus</name>
    <name type="common">Cucubano</name>
    <name type="synonym">Pyrophorus luminosus</name>
    <dbReference type="NCBI Taxonomy" id="2038154"/>
    <lineage>
        <taxon>Eukaryota</taxon>
        <taxon>Metazoa</taxon>
        <taxon>Ecdysozoa</taxon>
        <taxon>Arthropoda</taxon>
        <taxon>Hexapoda</taxon>
        <taxon>Insecta</taxon>
        <taxon>Pterygota</taxon>
        <taxon>Neoptera</taxon>
        <taxon>Endopterygota</taxon>
        <taxon>Coleoptera</taxon>
        <taxon>Polyphaga</taxon>
        <taxon>Elateriformia</taxon>
        <taxon>Elateroidea</taxon>
        <taxon>Elateridae</taxon>
        <taxon>Agrypninae</taxon>
        <taxon>Pyrophorini</taxon>
        <taxon>Ignelater</taxon>
    </lineage>
</organism>
<feature type="non-terminal residue" evidence="1">
    <location>
        <position position="1"/>
    </location>
</feature>
<protein>
    <submittedName>
        <fullName evidence="1">Uncharacterized protein</fullName>
    </submittedName>
</protein>
<comment type="caution">
    <text evidence="1">The sequence shown here is derived from an EMBL/GenBank/DDBJ whole genome shotgun (WGS) entry which is preliminary data.</text>
</comment>
<keyword evidence="2" id="KW-1185">Reference proteome</keyword>
<accession>A0A8K0CTC2</accession>
<evidence type="ECO:0000313" key="1">
    <source>
        <dbReference type="EMBL" id="KAF2890313.1"/>
    </source>
</evidence>
<evidence type="ECO:0000313" key="2">
    <source>
        <dbReference type="Proteomes" id="UP000801492"/>
    </source>
</evidence>
<dbReference type="Proteomes" id="UP000801492">
    <property type="component" value="Unassembled WGS sequence"/>
</dbReference>
<dbReference type="AlphaFoldDB" id="A0A8K0CTC2"/>
<sequence length="61" mass="6633">IRKKTASLTSTERALLVTLIAAMSLSGQFVPPMLVFPRKDRNNQLLRGISPGAIYVVHPTG</sequence>
<name>A0A8K0CTC2_IGNLU</name>
<gene>
    <name evidence="1" type="ORF">ILUMI_15860</name>
</gene>
<dbReference type="EMBL" id="VTPC01054645">
    <property type="protein sequence ID" value="KAF2890313.1"/>
    <property type="molecule type" value="Genomic_DNA"/>
</dbReference>
<dbReference type="OrthoDB" id="6760364at2759"/>
<proteinExistence type="predicted"/>
<reference evidence="1" key="1">
    <citation type="submission" date="2019-08" db="EMBL/GenBank/DDBJ databases">
        <title>The genome of the North American firefly Photinus pyralis.</title>
        <authorList>
            <consortium name="Photinus pyralis genome working group"/>
            <person name="Fallon T.R."/>
            <person name="Sander Lower S.E."/>
            <person name="Weng J.-K."/>
        </authorList>
    </citation>
    <scope>NUCLEOTIDE SEQUENCE</scope>
    <source>
        <strain evidence="1">TRF0915ILg1</strain>
        <tissue evidence="1">Whole body</tissue>
    </source>
</reference>